<protein>
    <submittedName>
        <fullName evidence="1">Nascent polypeptide-associated complex subunit beta</fullName>
    </submittedName>
</protein>
<accession>A0ACC1HD54</accession>
<evidence type="ECO:0000313" key="1">
    <source>
        <dbReference type="EMBL" id="KAJ1674474.1"/>
    </source>
</evidence>
<sequence length="162" mass="17856">MNPEALAKLQQQVRVGGKGTPRRKAKKAAKPAVQEDSKLSGFYRSLKFRPIPGIEHVNIFTTEGKVRHFANPIISASSISNNAFSITGHSEEKDIAQVPSALRDLEADYLELLQRMKAYQEANPEAFKKAAEGAEAAKQEQQQGSEEIPDLIEAIENANIEK</sequence>
<name>A0ACC1HD54_9FUNG</name>
<keyword evidence="2" id="KW-1185">Reference proteome</keyword>
<dbReference type="Proteomes" id="UP001145114">
    <property type="component" value="Unassembled WGS sequence"/>
</dbReference>
<gene>
    <name evidence="1" type="primary">EGD1</name>
    <name evidence="1" type="ORF">EV182_003205</name>
</gene>
<reference evidence="1" key="1">
    <citation type="submission" date="2022-06" db="EMBL/GenBank/DDBJ databases">
        <title>Phylogenomic reconstructions and comparative analyses of Kickxellomycotina fungi.</title>
        <authorList>
            <person name="Reynolds N.K."/>
            <person name="Stajich J.E."/>
            <person name="Barry K."/>
            <person name="Grigoriev I.V."/>
            <person name="Crous P."/>
            <person name="Smith M.E."/>
        </authorList>
    </citation>
    <scope>NUCLEOTIDE SEQUENCE</scope>
    <source>
        <strain evidence="1">RSA 2271</strain>
    </source>
</reference>
<comment type="caution">
    <text evidence="1">The sequence shown here is derived from an EMBL/GenBank/DDBJ whole genome shotgun (WGS) entry which is preliminary data.</text>
</comment>
<dbReference type="EMBL" id="JAMZIH010005937">
    <property type="protein sequence ID" value="KAJ1674474.1"/>
    <property type="molecule type" value="Genomic_DNA"/>
</dbReference>
<proteinExistence type="predicted"/>
<evidence type="ECO:0000313" key="2">
    <source>
        <dbReference type="Proteomes" id="UP001145114"/>
    </source>
</evidence>
<organism evidence="1 2">
    <name type="scientific">Spiromyces aspiralis</name>
    <dbReference type="NCBI Taxonomy" id="68401"/>
    <lineage>
        <taxon>Eukaryota</taxon>
        <taxon>Fungi</taxon>
        <taxon>Fungi incertae sedis</taxon>
        <taxon>Zoopagomycota</taxon>
        <taxon>Kickxellomycotina</taxon>
        <taxon>Kickxellomycetes</taxon>
        <taxon>Kickxellales</taxon>
        <taxon>Kickxellaceae</taxon>
        <taxon>Spiromyces</taxon>
    </lineage>
</organism>